<name>A0A7H9BHB9_9NEIS</name>
<dbReference type="InterPro" id="IPR001387">
    <property type="entry name" value="Cro/C1-type_HTH"/>
</dbReference>
<dbReference type="AlphaFoldDB" id="A0A7H9BHB9"/>
<dbReference type="EMBL" id="CP058627">
    <property type="protein sequence ID" value="QLG87656.1"/>
    <property type="molecule type" value="Genomic_DNA"/>
</dbReference>
<accession>A0A7H9BHB9</accession>
<keyword evidence="2" id="KW-1185">Reference proteome</keyword>
<sequence>MQFSSIQALVGWAFQIETVSGAKVQKFAESQAPAFGEMTFHDQKTQAAYVMLKINRLPAEERAVLWALHVGRDTEMMFLAANTPHKFGLKTDLELIRKWATGEGASYAAIGRTVGCADNTISRYERNHIIPRLERLSLLAYATLEIQHRSLLLSVENERELTLA</sequence>
<reference evidence="1 2" key="1">
    <citation type="submission" date="2020-07" db="EMBL/GenBank/DDBJ databases">
        <title>Complete genome sequence of Chitinibacter sp. 2T18.</title>
        <authorList>
            <person name="Bae J.-W."/>
            <person name="Choi J.-W."/>
        </authorList>
    </citation>
    <scope>NUCLEOTIDE SEQUENCE [LARGE SCALE GENOMIC DNA]</scope>
    <source>
        <strain evidence="1 2">2T18</strain>
    </source>
</reference>
<proteinExistence type="predicted"/>
<dbReference type="Proteomes" id="UP000509597">
    <property type="component" value="Chromosome"/>
</dbReference>
<evidence type="ECO:0000313" key="1">
    <source>
        <dbReference type="EMBL" id="QLG87656.1"/>
    </source>
</evidence>
<dbReference type="CDD" id="cd00093">
    <property type="entry name" value="HTH_XRE"/>
    <property type="match status" value="1"/>
</dbReference>
<evidence type="ECO:0000313" key="2">
    <source>
        <dbReference type="Proteomes" id="UP000509597"/>
    </source>
</evidence>
<gene>
    <name evidence="1" type="ORF">HQ393_04965</name>
</gene>
<dbReference type="RefSeq" id="WP_179357737.1">
    <property type="nucleotide sequence ID" value="NZ_CP058627.1"/>
</dbReference>
<dbReference type="KEGG" id="chiz:HQ393_04965"/>
<protein>
    <submittedName>
        <fullName evidence="1">Helix-turn-helix transcriptional regulator</fullName>
    </submittedName>
</protein>
<organism evidence="1 2">
    <name type="scientific">Chitinibacter bivalviorum</name>
    <dbReference type="NCBI Taxonomy" id="2739434"/>
    <lineage>
        <taxon>Bacteria</taxon>
        <taxon>Pseudomonadati</taxon>
        <taxon>Pseudomonadota</taxon>
        <taxon>Betaproteobacteria</taxon>
        <taxon>Neisseriales</taxon>
        <taxon>Chitinibacteraceae</taxon>
        <taxon>Chitinibacter</taxon>
    </lineage>
</organism>